<comment type="subcellular location">
    <subcellularLocation>
        <location evidence="1">Nucleus</location>
    </subcellularLocation>
</comment>
<dbReference type="OrthoDB" id="25872at2759"/>
<dbReference type="GO" id="GO:0005634">
    <property type="term" value="C:nucleus"/>
    <property type="evidence" value="ECO:0000318"/>
    <property type="project" value="GO_Central"/>
</dbReference>
<evidence type="ECO:0000256" key="10">
    <source>
        <dbReference type="SAM" id="MobiDB-lite"/>
    </source>
</evidence>
<dbReference type="PROSITE" id="PS50177">
    <property type="entry name" value="NTF2_DOMAIN"/>
    <property type="match status" value="1"/>
</dbReference>
<dbReference type="InterPro" id="IPR032675">
    <property type="entry name" value="LRR_dom_sf"/>
</dbReference>
<evidence type="ECO:0000256" key="1">
    <source>
        <dbReference type="ARBA" id="ARBA00004123"/>
    </source>
</evidence>
<feature type="compositionally biased region" description="Basic residues" evidence="10">
    <location>
        <begin position="118"/>
        <end position="132"/>
    </location>
</feature>
<dbReference type="PROSITE" id="PS51281">
    <property type="entry name" value="TAP_C"/>
    <property type="match status" value="1"/>
</dbReference>
<dbReference type="Pfam" id="PF18444">
    <property type="entry name" value="RRM_9"/>
    <property type="match status" value="1"/>
</dbReference>
<evidence type="ECO:0000256" key="2">
    <source>
        <dbReference type="ARBA" id="ARBA00009285"/>
    </source>
</evidence>
<dbReference type="SMART" id="SM00804">
    <property type="entry name" value="TAP_C"/>
    <property type="match status" value="1"/>
</dbReference>
<dbReference type="eggNOG" id="KOG3763">
    <property type="taxonomic scope" value="Eukaryota"/>
</dbReference>
<dbReference type="Gene3D" id="3.80.10.10">
    <property type="entry name" value="Ribonuclease Inhibitor"/>
    <property type="match status" value="1"/>
</dbReference>
<keyword evidence="13" id="KW-0675">Receptor</keyword>
<dbReference type="GO" id="GO:0140602">
    <property type="term" value="C:nucleolar peripheral inclusion body"/>
    <property type="evidence" value="ECO:0007669"/>
    <property type="project" value="EnsemblFungi"/>
</dbReference>
<dbReference type="HOGENOM" id="CLU_024991_1_1_1"/>
<evidence type="ECO:0000256" key="3">
    <source>
        <dbReference type="ARBA" id="ARBA00022448"/>
    </source>
</evidence>
<dbReference type="Pfam" id="PF24048">
    <property type="entry name" value="LRR_NXF1-5"/>
    <property type="match status" value="1"/>
</dbReference>
<dbReference type="OMA" id="YGGHEAW"/>
<dbReference type="PANTHER" id="PTHR10662">
    <property type="entry name" value="NUCLEAR RNA EXPORT FACTOR"/>
    <property type="match status" value="1"/>
</dbReference>
<dbReference type="InterPro" id="IPR009060">
    <property type="entry name" value="UBA-like_sf"/>
</dbReference>
<keyword evidence="6" id="KW-0509">mRNA transport</keyword>
<dbReference type="Gene3D" id="1.10.8.10">
    <property type="entry name" value="DNA helicase RuvA subunit, C-terminal domain"/>
    <property type="match status" value="1"/>
</dbReference>
<dbReference type="STRING" id="402676.B6JXN8"/>
<dbReference type="VEuPathDB" id="FungiDB:SJAG_00178"/>
<keyword evidence="5" id="KW-0677">Repeat</keyword>
<gene>
    <name evidence="14" type="primary">mex67</name>
    <name evidence="13" type="ORF">SJAG_00178</name>
</gene>
<evidence type="ECO:0000256" key="8">
    <source>
        <dbReference type="ARBA" id="ARBA00055253"/>
    </source>
</evidence>
<dbReference type="InterPro" id="IPR005637">
    <property type="entry name" value="TAP_C_dom"/>
</dbReference>
<dbReference type="GO" id="GO:0016973">
    <property type="term" value="P:poly(A)+ mRNA export from nucleus"/>
    <property type="evidence" value="ECO:0000318"/>
    <property type="project" value="GO_Central"/>
</dbReference>
<dbReference type="FunFam" id="1.10.8.10:FF:000018">
    <property type="entry name" value="Nuclear RNA export factor 1"/>
    <property type="match status" value="1"/>
</dbReference>
<dbReference type="GO" id="GO:0003723">
    <property type="term" value="F:RNA binding"/>
    <property type="evidence" value="ECO:0000318"/>
    <property type="project" value="GO_Central"/>
</dbReference>
<dbReference type="AlphaFoldDB" id="B6JXN8"/>
<feature type="region of interest" description="Disordered" evidence="10">
    <location>
        <begin position="1"/>
        <end position="37"/>
    </location>
</feature>
<evidence type="ECO:0000313" key="13">
    <source>
        <dbReference type="EMBL" id="EEB05182.1"/>
    </source>
</evidence>
<feature type="compositionally biased region" description="Polar residues" evidence="10">
    <location>
        <begin position="375"/>
        <end position="389"/>
    </location>
</feature>
<evidence type="ECO:0000256" key="5">
    <source>
        <dbReference type="ARBA" id="ARBA00022737"/>
    </source>
</evidence>
<keyword evidence="15" id="KW-1185">Reference proteome</keyword>
<feature type="region of interest" description="Disordered" evidence="10">
    <location>
        <begin position="107"/>
        <end position="132"/>
    </location>
</feature>
<evidence type="ECO:0000313" key="15">
    <source>
        <dbReference type="Proteomes" id="UP000001744"/>
    </source>
</evidence>
<dbReference type="InterPro" id="IPR002075">
    <property type="entry name" value="NTF2_dom"/>
</dbReference>
<feature type="region of interest" description="Disordered" evidence="10">
    <location>
        <begin position="366"/>
        <end position="390"/>
    </location>
</feature>
<evidence type="ECO:0000256" key="4">
    <source>
        <dbReference type="ARBA" id="ARBA00022614"/>
    </source>
</evidence>
<keyword evidence="3" id="KW-0813">Transport</keyword>
<evidence type="ECO:0000256" key="6">
    <source>
        <dbReference type="ARBA" id="ARBA00022816"/>
    </source>
</evidence>
<dbReference type="InterPro" id="IPR018222">
    <property type="entry name" value="Nuclear_transport_factor_2_euk"/>
</dbReference>
<dbReference type="InterPro" id="IPR040736">
    <property type="entry name" value="Mex67_RRM"/>
</dbReference>
<dbReference type="InterPro" id="IPR030217">
    <property type="entry name" value="NXF_fam"/>
</dbReference>
<dbReference type="PANTHER" id="PTHR10662:SF22">
    <property type="entry name" value="NUCLEAR RNA EXPORT FACTOR 1"/>
    <property type="match status" value="1"/>
</dbReference>
<keyword evidence="4" id="KW-0433">Leucine-rich repeat</keyword>
<dbReference type="InterPro" id="IPR001611">
    <property type="entry name" value="Leu-rich_rpt"/>
</dbReference>
<dbReference type="Pfam" id="PF03943">
    <property type="entry name" value="TAP_C"/>
    <property type="match status" value="1"/>
</dbReference>
<dbReference type="GO" id="GO:0005730">
    <property type="term" value="C:nucleolus"/>
    <property type="evidence" value="ECO:0007669"/>
    <property type="project" value="EnsemblFungi"/>
</dbReference>
<evidence type="ECO:0000259" key="12">
    <source>
        <dbReference type="PROSITE" id="PS51281"/>
    </source>
</evidence>
<reference evidence="13 15" key="1">
    <citation type="journal article" date="2011" name="Science">
        <title>Comparative functional genomics of the fission yeasts.</title>
        <authorList>
            <person name="Rhind N."/>
            <person name="Chen Z."/>
            <person name="Yassour M."/>
            <person name="Thompson D.A."/>
            <person name="Haas B.J."/>
            <person name="Habib N."/>
            <person name="Wapinski I."/>
            <person name="Roy S."/>
            <person name="Lin M.F."/>
            <person name="Heiman D.I."/>
            <person name="Young S.K."/>
            <person name="Furuya K."/>
            <person name="Guo Y."/>
            <person name="Pidoux A."/>
            <person name="Chen H.M."/>
            <person name="Robbertse B."/>
            <person name="Goldberg J.M."/>
            <person name="Aoki K."/>
            <person name="Bayne E.H."/>
            <person name="Berlin A.M."/>
            <person name="Desjardins C.A."/>
            <person name="Dobbs E."/>
            <person name="Dukaj L."/>
            <person name="Fan L."/>
            <person name="FitzGerald M.G."/>
            <person name="French C."/>
            <person name="Gujja S."/>
            <person name="Hansen K."/>
            <person name="Keifenheim D."/>
            <person name="Levin J.Z."/>
            <person name="Mosher R.A."/>
            <person name="Mueller C.A."/>
            <person name="Pfiffner J."/>
            <person name="Priest M."/>
            <person name="Russ C."/>
            <person name="Smialowska A."/>
            <person name="Swoboda P."/>
            <person name="Sykes S.M."/>
            <person name="Vaughn M."/>
            <person name="Vengrova S."/>
            <person name="Yoder R."/>
            <person name="Zeng Q."/>
            <person name="Allshire R."/>
            <person name="Baulcombe D."/>
            <person name="Birren B.W."/>
            <person name="Brown W."/>
            <person name="Ekwall K."/>
            <person name="Kellis M."/>
            <person name="Leatherwood J."/>
            <person name="Levin H."/>
            <person name="Margalit H."/>
            <person name="Martienssen R."/>
            <person name="Nieduszynski C.A."/>
            <person name="Spatafora J.W."/>
            <person name="Friedman N."/>
            <person name="Dalgaard J.Z."/>
            <person name="Baumann P."/>
            <person name="Niki H."/>
            <person name="Regev A."/>
            <person name="Nusbaum C."/>
        </authorList>
    </citation>
    <scope>NUCLEOTIDE SEQUENCE [LARGE SCALE GENOMIC DNA]</scope>
    <source>
        <strain evidence="15">yFS275 / FY16936</strain>
    </source>
</reference>
<protein>
    <recommendedName>
        <fullName evidence="9">mRNA export factor MEX67</fullName>
    </recommendedName>
</protein>
<dbReference type="RefSeq" id="XP_002171475.1">
    <property type="nucleotide sequence ID" value="XM_002171439.2"/>
</dbReference>
<dbReference type="JaponicusDB" id="SJAG_00178">
    <property type="gene designation" value="mex67"/>
</dbReference>
<feature type="domain" description="TAP-C" evidence="12">
    <location>
        <begin position="559"/>
        <end position="612"/>
    </location>
</feature>
<comment type="function">
    <text evidence="8">Involved in the export of mRNA from the nucleus to the cytoplasm.</text>
</comment>
<sequence>MLRRKRDRRAAKKDSEMAVDVSLSRRRETPRSRKKEPPISVVITGHTKASEDDLINFVWRKAKVRLLNVTYSPASVTAVVKAVEFPRLNSLNGVAFAGDCLAIRRTDGGTGDTSSTARRNREKRKRKAAAHAKKADATLGLSSSANETIQNLKRFLEQRYNAEAKMLDLSAMHEDQFLRQMGILAEASTKSKMFPALMKVASMYFKDVQSVNLTKNNITSVTPITTLAQTWPKLLNLCLSDNNITTLADLDPWAGKSKLACLQELVLLGNPIVTVTFAGKPEAYMTEIVTRFPNLKMLDGAVVPPNLMAAKHQLAFPTHSGFFDSEETQKLVLSFLGAFFNGWDGDRKTTIQQMYSPTARFSVSVNSSVPRSSRQNASHANTEMGQRWSSYKRRSRNLMYVKSAPEQTLRLSQGQDDILKTVTALPETKHDMSDASQWLIESWNITLPSCGPAIKIIVHGRFEEPKNKHLARSFDRFLLILPGGPTGVQVINDMLVLRPYVGPGAWQNTLPQPTQPVVVQPAQPAPVAPVPVTASGTPVAPATPAQVLPVEQQQQMQLQIQRELVARVKAETGLNDVFAEMCCQQNNWDYNRAIAAFTELKQRGVIPPEAFR</sequence>
<name>B6JXN8_SCHJY</name>
<dbReference type="InterPro" id="IPR032710">
    <property type="entry name" value="NTF2-like_dom_sf"/>
</dbReference>
<organism evidence="13 15">
    <name type="scientific">Schizosaccharomyces japonicus (strain yFS275 / FY16936)</name>
    <name type="common">Fission yeast</name>
    <dbReference type="NCBI Taxonomy" id="402676"/>
    <lineage>
        <taxon>Eukaryota</taxon>
        <taxon>Fungi</taxon>
        <taxon>Dikarya</taxon>
        <taxon>Ascomycota</taxon>
        <taxon>Taphrinomycotina</taxon>
        <taxon>Schizosaccharomycetes</taxon>
        <taxon>Schizosaccharomycetales</taxon>
        <taxon>Schizosaccharomycetaceae</taxon>
        <taxon>Schizosaccharomyces</taxon>
    </lineage>
</organism>
<keyword evidence="7" id="KW-0539">Nucleus</keyword>
<dbReference type="Proteomes" id="UP000001744">
    <property type="component" value="Unassembled WGS sequence"/>
</dbReference>
<dbReference type="GO" id="GO:0042272">
    <property type="term" value="C:nuclear RNA export factor complex"/>
    <property type="evidence" value="ECO:0007669"/>
    <property type="project" value="EnsemblFungi"/>
</dbReference>
<dbReference type="CDD" id="cd14342">
    <property type="entry name" value="UBA_TAP-C"/>
    <property type="match status" value="1"/>
</dbReference>
<feature type="compositionally biased region" description="Basic and acidic residues" evidence="10">
    <location>
        <begin position="23"/>
        <end position="37"/>
    </location>
</feature>
<dbReference type="Gene3D" id="3.10.450.50">
    <property type="match status" value="1"/>
</dbReference>
<evidence type="ECO:0000259" key="11">
    <source>
        <dbReference type="PROSITE" id="PS50177"/>
    </source>
</evidence>
<dbReference type="EMBL" id="KE651166">
    <property type="protein sequence ID" value="EEB05182.1"/>
    <property type="molecule type" value="Genomic_DNA"/>
</dbReference>
<dbReference type="SUPFAM" id="SSF52058">
    <property type="entry name" value="L domain-like"/>
    <property type="match status" value="1"/>
</dbReference>
<accession>B6JXN8</accession>
<dbReference type="SUPFAM" id="SSF54427">
    <property type="entry name" value="NTF2-like"/>
    <property type="match status" value="1"/>
</dbReference>
<feature type="compositionally biased region" description="Basic residues" evidence="10">
    <location>
        <begin position="1"/>
        <end position="11"/>
    </location>
</feature>
<dbReference type="InterPro" id="IPR057125">
    <property type="entry name" value="NXF1/2/3/5-like_LRR"/>
</dbReference>
<comment type="similarity">
    <text evidence="2">Belongs to the NXF family.</text>
</comment>
<dbReference type="PROSITE" id="PS51450">
    <property type="entry name" value="LRR"/>
    <property type="match status" value="1"/>
</dbReference>
<feature type="domain" description="NTF2" evidence="11">
    <location>
        <begin position="331"/>
        <end position="497"/>
    </location>
</feature>
<dbReference type="SUPFAM" id="SSF46934">
    <property type="entry name" value="UBA-like"/>
    <property type="match status" value="1"/>
</dbReference>
<dbReference type="GeneID" id="7049743"/>
<dbReference type="Pfam" id="PF22602">
    <property type="entry name" value="NXF_NTF2"/>
    <property type="match status" value="1"/>
</dbReference>
<evidence type="ECO:0000256" key="9">
    <source>
        <dbReference type="ARBA" id="ARBA00069694"/>
    </source>
</evidence>
<evidence type="ECO:0000256" key="7">
    <source>
        <dbReference type="ARBA" id="ARBA00023242"/>
    </source>
</evidence>
<evidence type="ECO:0000313" key="14">
    <source>
        <dbReference type="JaponicusDB" id="SJAG_00178"/>
    </source>
</evidence>
<proteinExistence type="inferred from homology"/>